<dbReference type="Proteomes" id="UP000092154">
    <property type="component" value="Unassembled WGS sequence"/>
</dbReference>
<accession>A0A1B7MJI1</accession>
<gene>
    <name evidence="1" type="ORF">K503DRAFT_701563</name>
</gene>
<evidence type="ECO:0000313" key="1">
    <source>
        <dbReference type="EMBL" id="OAX32763.1"/>
    </source>
</evidence>
<feature type="non-terminal residue" evidence="1">
    <location>
        <position position="1"/>
    </location>
</feature>
<dbReference type="AlphaFoldDB" id="A0A1B7MJI1"/>
<dbReference type="OrthoDB" id="2650954at2759"/>
<protein>
    <recommendedName>
        <fullName evidence="3">Reverse transcriptase zinc-binding domain-containing protein</fullName>
    </recommendedName>
</protein>
<sequence>CPHCQPIEETVHHFLLSCPFYQRERHILVNALGRKASISYLLTDPNATPHLV</sequence>
<dbReference type="InParanoid" id="A0A1B7MJI1"/>
<keyword evidence="2" id="KW-1185">Reference proteome</keyword>
<evidence type="ECO:0000313" key="2">
    <source>
        <dbReference type="Proteomes" id="UP000092154"/>
    </source>
</evidence>
<reference evidence="1 2" key="1">
    <citation type="submission" date="2016-06" db="EMBL/GenBank/DDBJ databases">
        <title>Comparative genomics of the ectomycorrhizal sister species Rhizopogon vinicolor and Rhizopogon vesiculosus (Basidiomycota: Boletales) reveals a divergence of the mating type B locus.</title>
        <authorList>
            <consortium name="DOE Joint Genome Institute"/>
            <person name="Mujic A.B."/>
            <person name="Kuo A."/>
            <person name="Tritt A."/>
            <person name="Lipzen A."/>
            <person name="Chen C."/>
            <person name="Johnson J."/>
            <person name="Sharma A."/>
            <person name="Barry K."/>
            <person name="Grigoriev I.V."/>
            <person name="Spatafora J.W."/>
        </authorList>
    </citation>
    <scope>NUCLEOTIDE SEQUENCE [LARGE SCALE GENOMIC DNA]</scope>
    <source>
        <strain evidence="1 2">AM-OR11-026</strain>
    </source>
</reference>
<evidence type="ECO:0008006" key="3">
    <source>
        <dbReference type="Google" id="ProtNLM"/>
    </source>
</evidence>
<proteinExistence type="predicted"/>
<name>A0A1B7MJI1_9AGAM</name>
<dbReference type="EMBL" id="KV448922">
    <property type="protein sequence ID" value="OAX32763.1"/>
    <property type="molecule type" value="Genomic_DNA"/>
</dbReference>
<organism evidence="1 2">
    <name type="scientific">Rhizopogon vinicolor AM-OR11-026</name>
    <dbReference type="NCBI Taxonomy" id="1314800"/>
    <lineage>
        <taxon>Eukaryota</taxon>
        <taxon>Fungi</taxon>
        <taxon>Dikarya</taxon>
        <taxon>Basidiomycota</taxon>
        <taxon>Agaricomycotina</taxon>
        <taxon>Agaricomycetes</taxon>
        <taxon>Agaricomycetidae</taxon>
        <taxon>Boletales</taxon>
        <taxon>Suillineae</taxon>
        <taxon>Rhizopogonaceae</taxon>
        <taxon>Rhizopogon</taxon>
    </lineage>
</organism>